<evidence type="ECO:0000256" key="3">
    <source>
        <dbReference type="ARBA" id="ARBA00022452"/>
    </source>
</evidence>
<feature type="domain" description="TonB-dependent receptor plug" evidence="12">
    <location>
        <begin position="125"/>
        <end position="230"/>
    </location>
</feature>
<dbReference type="Pfam" id="PF07715">
    <property type="entry name" value="Plug"/>
    <property type="match status" value="1"/>
</dbReference>
<evidence type="ECO:0000313" key="13">
    <source>
        <dbReference type="EMBL" id="WQD38801.1"/>
    </source>
</evidence>
<feature type="transmembrane region" description="Helical" evidence="10">
    <location>
        <begin position="12"/>
        <end position="32"/>
    </location>
</feature>
<keyword evidence="7 8" id="KW-0998">Cell outer membrane</keyword>
<evidence type="ECO:0000256" key="7">
    <source>
        <dbReference type="ARBA" id="ARBA00023237"/>
    </source>
</evidence>
<dbReference type="InterPro" id="IPR012910">
    <property type="entry name" value="Plug_dom"/>
</dbReference>
<dbReference type="InterPro" id="IPR000531">
    <property type="entry name" value="Beta-barrel_TonB"/>
</dbReference>
<dbReference type="RefSeq" id="WP_114792724.1">
    <property type="nucleotide sequence ID" value="NZ_CP139960.1"/>
</dbReference>
<evidence type="ECO:0000256" key="9">
    <source>
        <dbReference type="RuleBase" id="RU003357"/>
    </source>
</evidence>
<dbReference type="Gene3D" id="2.170.130.10">
    <property type="entry name" value="TonB-dependent receptor, plug domain"/>
    <property type="match status" value="1"/>
</dbReference>
<keyword evidence="14" id="KW-1185">Reference proteome</keyword>
<dbReference type="Proteomes" id="UP001325680">
    <property type="component" value="Chromosome"/>
</dbReference>
<dbReference type="PROSITE" id="PS52016">
    <property type="entry name" value="TONB_DEPENDENT_REC_3"/>
    <property type="match status" value="1"/>
</dbReference>
<dbReference type="InterPro" id="IPR036942">
    <property type="entry name" value="Beta-barrel_TonB_sf"/>
</dbReference>
<protein>
    <submittedName>
        <fullName evidence="13">SusC/RagA family TonB-linked outer membrane protein</fullName>
    </submittedName>
</protein>
<dbReference type="SUPFAM" id="SSF49464">
    <property type="entry name" value="Carboxypeptidase regulatory domain-like"/>
    <property type="match status" value="1"/>
</dbReference>
<dbReference type="SUPFAM" id="SSF56935">
    <property type="entry name" value="Porins"/>
    <property type="match status" value="1"/>
</dbReference>
<evidence type="ECO:0000259" key="12">
    <source>
        <dbReference type="Pfam" id="PF07715"/>
    </source>
</evidence>
<evidence type="ECO:0000256" key="4">
    <source>
        <dbReference type="ARBA" id="ARBA00022692"/>
    </source>
</evidence>
<evidence type="ECO:0000256" key="5">
    <source>
        <dbReference type="ARBA" id="ARBA00023077"/>
    </source>
</evidence>
<dbReference type="InterPro" id="IPR023996">
    <property type="entry name" value="TonB-dep_OMP_SusC/RagA"/>
</dbReference>
<dbReference type="Gene3D" id="2.40.170.20">
    <property type="entry name" value="TonB-dependent receptor, beta-barrel domain"/>
    <property type="match status" value="1"/>
</dbReference>
<dbReference type="NCBIfam" id="TIGR04057">
    <property type="entry name" value="SusC_RagA_signa"/>
    <property type="match status" value="1"/>
</dbReference>
<sequence length="1013" mass="111622">MIQTYRRCQCTGYLFSALTVIILIFSGLSATAQQSQISGSVTDDKGAALPSVTVSVKGKGISTKTNEEGHFAIAARINDVLVFSAVSYLTREVIITAATEYQVVLATNAVAMSDVVVVGYGKNSKRTLSSAITSIKPEDLNRGAIGDVGQLLQGKVPGLNVTASGDPNRPAAMILRGHSTINSPGGPFYVIDGIPGADINGVAPDDIASMDILKDASATAIYGNRASNGVIMVTTKKGRAGKLQAAYNGYIGFENVSSSLDLMDAAALRAYSQKNNYTPSTNDDKGANTNWMEAIQKKSALSHNHNISFSGGTEKSMYSASLNYLKKEGIILQSDLERVIGRISAEHHALNDRLTLGLNIMSSNSKASNVPLQNMVFQQAVKYNPMSPVYNEDGTFFENFNNTQYFNPVSIIKNAVDDTKYGSLQGNFTLEAKLPFNLTYNANLSYQRSTWLHGEYYNSYYSQNYSTGSFYTNGDPGGGRSLRNFYSNGLAYRNYYQNTSKTFETFLTWGKKLGLHNLKAVLGYSWQRNTNNDGLQTSQTNFINDYTTYYNLRLGNYQTVKGFAVDYGGSIYEETNFISDFFRLNYDFNERILLQASIRRDGSSVFGKNKEWGYFPAASIAWRISESAFIKNAGFISDLKLRLSYGATGNAFGLGAYNAQRLYDKSGTYYSDGVFAASFRSTQGSNPDLQWEVTATKNAGLDYGFLKNRITGAIDIYEKTTTDMLFRYNVAQSIDPSGWLWLNVGKIRNRGIEFNVNIAAVNKKNFTWTTGLNLASNKNVILDLKGPEQYGVNADSTYYTQLDGPGATGSRLQILTVGGPLGQFYSFQYLGKDASGNSLFLKGDGTETTNPTQVSDYHYLGSPHPKLMYGFNNSFRYKNFDLNLFLRGVIGNKIFNATRADLSYVFTAGQTNISPYAADDARTDSRNNNYSSRYVENGSYLRFDNATLGYRFNLKSDYFSNLRLYGTVNNLFVITKYKGIDPEINQGGASLGVDYNSFYPKTRTVLIGVSVGF</sequence>
<keyword evidence="10" id="KW-1133">Transmembrane helix</keyword>
<dbReference type="InterPro" id="IPR037066">
    <property type="entry name" value="Plug_dom_sf"/>
</dbReference>
<evidence type="ECO:0000259" key="11">
    <source>
        <dbReference type="Pfam" id="PF00593"/>
    </source>
</evidence>
<evidence type="ECO:0000256" key="6">
    <source>
        <dbReference type="ARBA" id="ARBA00023136"/>
    </source>
</evidence>
<gene>
    <name evidence="13" type="ORF">U0035_01415</name>
</gene>
<keyword evidence="6 8" id="KW-0472">Membrane</keyword>
<keyword evidence="5 9" id="KW-0798">TonB box</keyword>
<keyword evidence="4 8" id="KW-0812">Transmembrane</keyword>
<evidence type="ECO:0000256" key="8">
    <source>
        <dbReference type="PROSITE-ProRule" id="PRU01360"/>
    </source>
</evidence>
<organism evidence="13 14">
    <name type="scientific">Niabella yanshanensis</name>
    <dbReference type="NCBI Taxonomy" id="577386"/>
    <lineage>
        <taxon>Bacteria</taxon>
        <taxon>Pseudomonadati</taxon>
        <taxon>Bacteroidota</taxon>
        <taxon>Chitinophagia</taxon>
        <taxon>Chitinophagales</taxon>
        <taxon>Chitinophagaceae</taxon>
        <taxon>Niabella</taxon>
    </lineage>
</organism>
<evidence type="ECO:0000313" key="14">
    <source>
        <dbReference type="Proteomes" id="UP001325680"/>
    </source>
</evidence>
<comment type="subcellular location">
    <subcellularLocation>
        <location evidence="1 8">Cell outer membrane</location>
        <topology evidence="1 8">Multi-pass membrane protein</topology>
    </subcellularLocation>
</comment>
<accession>A0ABZ0W9P2</accession>
<reference evidence="13 14" key="1">
    <citation type="submission" date="2023-12" db="EMBL/GenBank/DDBJ databases">
        <title>Genome sequencing and assembly of bacterial species from a model synthetic community.</title>
        <authorList>
            <person name="Hogle S.L."/>
        </authorList>
    </citation>
    <scope>NUCLEOTIDE SEQUENCE [LARGE SCALE GENOMIC DNA]</scope>
    <source>
        <strain evidence="13 14">HAMBI_3031</strain>
    </source>
</reference>
<dbReference type="InterPro" id="IPR039426">
    <property type="entry name" value="TonB-dep_rcpt-like"/>
</dbReference>
<keyword evidence="3 8" id="KW-1134">Transmembrane beta strand</keyword>
<comment type="similarity">
    <text evidence="8 9">Belongs to the TonB-dependent receptor family.</text>
</comment>
<proteinExistence type="inferred from homology"/>
<evidence type="ECO:0000256" key="1">
    <source>
        <dbReference type="ARBA" id="ARBA00004571"/>
    </source>
</evidence>
<evidence type="ECO:0000256" key="10">
    <source>
        <dbReference type="SAM" id="Phobius"/>
    </source>
</evidence>
<dbReference type="Pfam" id="PF00593">
    <property type="entry name" value="TonB_dep_Rec_b-barrel"/>
    <property type="match status" value="1"/>
</dbReference>
<dbReference type="NCBIfam" id="TIGR04056">
    <property type="entry name" value="OMP_RagA_SusC"/>
    <property type="match status" value="1"/>
</dbReference>
<keyword evidence="2 8" id="KW-0813">Transport</keyword>
<dbReference type="EMBL" id="CP139960">
    <property type="protein sequence ID" value="WQD38801.1"/>
    <property type="molecule type" value="Genomic_DNA"/>
</dbReference>
<dbReference type="Gene3D" id="2.60.40.1120">
    <property type="entry name" value="Carboxypeptidase-like, regulatory domain"/>
    <property type="match status" value="1"/>
</dbReference>
<feature type="domain" description="TonB-dependent receptor-like beta-barrel" evidence="11">
    <location>
        <begin position="395"/>
        <end position="971"/>
    </location>
</feature>
<dbReference type="Pfam" id="PF13715">
    <property type="entry name" value="CarbopepD_reg_2"/>
    <property type="match status" value="1"/>
</dbReference>
<dbReference type="InterPro" id="IPR008969">
    <property type="entry name" value="CarboxyPept-like_regulatory"/>
</dbReference>
<evidence type="ECO:0000256" key="2">
    <source>
        <dbReference type="ARBA" id="ARBA00022448"/>
    </source>
</evidence>
<dbReference type="InterPro" id="IPR023997">
    <property type="entry name" value="TonB-dep_OMP_SusC/RagA_CS"/>
</dbReference>
<name>A0ABZ0W9P2_9BACT</name>